<dbReference type="EMBL" id="JBHLUH010000089">
    <property type="protein sequence ID" value="MFC0533760.1"/>
    <property type="molecule type" value="Genomic_DNA"/>
</dbReference>
<proteinExistence type="predicted"/>
<gene>
    <name evidence="1" type="ORF">ACFFIA_39770</name>
</gene>
<protein>
    <recommendedName>
        <fullName evidence="3">DUF1579 domain-containing protein</fullName>
    </recommendedName>
</protein>
<dbReference type="RefSeq" id="WP_377261773.1">
    <property type="nucleotide sequence ID" value="NZ_JBHLUH010000089.1"/>
</dbReference>
<reference evidence="1 2" key="1">
    <citation type="submission" date="2024-09" db="EMBL/GenBank/DDBJ databases">
        <authorList>
            <person name="Sun Q."/>
            <person name="Mori K."/>
        </authorList>
    </citation>
    <scope>NUCLEOTIDE SEQUENCE [LARGE SCALE GENOMIC DNA]</scope>
    <source>
        <strain evidence="1 2">TBRC 3947</strain>
    </source>
</reference>
<dbReference type="Proteomes" id="UP001589867">
    <property type="component" value="Unassembled WGS sequence"/>
</dbReference>
<keyword evidence="2" id="KW-1185">Reference proteome</keyword>
<evidence type="ECO:0000313" key="2">
    <source>
        <dbReference type="Proteomes" id="UP001589867"/>
    </source>
</evidence>
<evidence type="ECO:0008006" key="3">
    <source>
        <dbReference type="Google" id="ProtNLM"/>
    </source>
</evidence>
<name>A0ABV6MG88_9ACTN</name>
<sequence length="153" mass="17383">MGARHPDLVRLDALVGRWIVQPSVEGVGSGWCEFTWVEDGKFLRQFADSHPLPESTPAVWREDNPMPPTALIGLDDATEQFTMMYADARGVYRVYQMTFDGGVWAVWRHAPGFNQRYTGTLSDDGQVIDGQWEMSRDGEQWHVDFGLTYRRGG</sequence>
<evidence type="ECO:0000313" key="1">
    <source>
        <dbReference type="EMBL" id="MFC0533760.1"/>
    </source>
</evidence>
<accession>A0ABV6MG88</accession>
<comment type="caution">
    <text evidence="1">The sequence shown here is derived from an EMBL/GenBank/DDBJ whole genome shotgun (WGS) entry which is preliminary data.</text>
</comment>
<organism evidence="1 2">
    <name type="scientific">Phytohabitans kaempferiae</name>
    <dbReference type="NCBI Taxonomy" id="1620943"/>
    <lineage>
        <taxon>Bacteria</taxon>
        <taxon>Bacillati</taxon>
        <taxon>Actinomycetota</taxon>
        <taxon>Actinomycetes</taxon>
        <taxon>Micromonosporales</taxon>
        <taxon>Micromonosporaceae</taxon>
    </lineage>
</organism>